<dbReference type="Gene3D" id="3.40.50.1000">
    <property type="entry name" value="HAD superfamily/HAD-like"/>
    <property type="match status" value="1"/>
</dbReference>
<dbReference type="OrthoDB" id="9785423at2"/>
<dbReference type="KEGG" id="mic:Mic7113_4656"/>
<dbReference type="STRING" id="1173027.Mic7113_4656"/>
<evidence type="ECO:0000313" key="1">
    <source>
        <dbReference type="EMBL" id="AFZ20329.1"/>
    </source>
</evidence>
<name>K9WKM3_9CYAN</name>
<dbReference type="HOGENOM" id="CLU_061567_1_0_3"/>
<organism evidence="1 2">
    <name type="scientific">Allocoleopsis franciscana PCC 7113</name>
    <dbReference type="NCBI Taxonomy" id="1173027"/>
    <lineage>
        <taxon>Bacteria</taxon>
        <taxon>Bacillati</taxon>
        <taxon>Cyanobacteriota</taxon>
        <taxon>Cyanophyceae</taxon>
        <taxon>Coleofasciculales</taxon>
        <taxon>Coleofasciculaceae</taxon>
        <taxon>Allocoleopsis</taxon>
        <taxon>Allocoleopsis franciscana</taxon>
    </lineage>
</organism>
<dbReference type="InterPro" id="IPR023214">
    <property type="entry name" value="HAD_sf"/>
</dbReference>
<accession>K9WKM3</accession>
<gene>
    <name evidence="1" type="ORF">Mic7113_4656</name>
</gene>
<dbReference type="EMBL" id="CP003630">
    <property type="protein sequence ID" value="AFZ20329.1"/>
    <property type="molecule type" value="Genomic_DNA"/>
</dbReference>
<proteinExistence type="predicted"/>
<dbReference type="InterPro" id="IPR036412">
    <property type="entry name" value="HAD-like_sf"/>
</dbReference>
<dbReference type="AlphaFoldDB" id="K9WKM3"/>
<dbReference type="Proteomes" id="UP000010471">
    <property type="component" value="Chromosome"/>
</dbReference>
<dbReference type="eggNOG" id="COG0560">
    <property type="taxonomic scope" value="Bacteria"/>
</dbReference>
<dbReference type="RefSeq" id="WP_015184464.1">
    <property type="nucleotide sequence ID" value="NC_019738.1"/>
</dbReference>
<dbReference type="SUPFAM" id="SSF56784">
    <property type="entry name" value="HAD-like"/>
    <property type="match status" value="1"/>
</dbReference>
<protein>
    <submittedName>
        <fullName evidence="1">Putative phosphatase</fullName>
    </submittedName>
</protein>
<sequence>MTKATKPVSNRIALAFDFDDTLVPDTFDHLVENCGFDHHAFRKERVQPLIDKGWEPILARFYSLIEESKQRDQDKITKEYLTKFGEELAPFEGVPEMFKRLRQSAKTIVPDIEVEFYLITCGMVEIARHTCIASEFTAMWGCEFSYNEEGEIEFVKQLVSHTEKTRYLFQLAKGIDKTNQDGQMFVYRDVSPEELHVPLRQVIYVGDGSSDIPCFSLMNEENGVAIGVYKGSTVQEWNREVQLSTSQRVANLAEADYREDSELMRSLTLAVESMCKQIALLQLSVGE</sequence>
<keyword evidence="2" id="KW-1185">Reference proteome</keyword>
<evidence type="ECO:0000313" key="2">
    <source>
        <dbReference type="Proteomes" id="UP000010471"/>
    </source>
</evidence>
<reference evidence="1 2" key="1">
    <citation type="submission" date="2012-06" db="EMBL/GenBank/DDBJ databases">
        <title>Finished chromosome of genome of Microcoleus sp. PCC 7113.</title>
        <authorList>
            <consortium name="US DOE Joint Genome Institute"/>
            <person name="Gugger M."/>
            <person name="Coursin T."/>
            <person name="Rippka R."/>
            <person name="Tandeau De Marsac N."/>
            <person name="Huntemann M."/>
            <person name="Wei C.-L."/>
            <person name="Han J."/>
            <person name="Detter J.C."/>
            <person name="Han C."/>
            <person name="Tapia R."/>
            <person name="Chen A."/>
            <person name="Kyrpides N."/>
            <person name="Mavromatis K."/>
            <person name="Markowitz V."/>
            <person name="Szeto E."/>
            <person name="Ivanova N."/>
            <person name="Pagani I."/>
            <person name="Pati A."/>
            <person name="Goodwin L."/>
            <person name="Nordberg H.P."/>
            <person name="Cantor M.N."/>
            <person name="Hua S.X."/>
            <person name="Woyke T."/>
            <person name="Kerfeld C.A."/>
        </authorList>
    </citation>
    <scope>NUCLEOTIDE SEQUENCE [LARGE SCALE GENOMIC DNA]</scope>
    <source>
        <strain evidence="1 2">PCC 7113</strain>
    </source>
</reference>